<feature type="binding site" evidence="12">
    <location>
        <begin position="30"/>
        <end position="37"/>
    </location>
    <ligand>
        <name>ATP</name>
        <dbReference type="ChEBI" id="CHEBI:30616"/>
    </ligand>
</feature>
<gene>
    <name evidence="15" type="ordered locus">HCW_01565</name>
</gene>
<dbReference type="KEGG" id="hce:HCW_01565"/>
<dbReference type="eggNOG" id="COG0210">
    <property type="taxonomic scope" value="Bacteria"/>
</dbReference>
<evidence type="ECO:0000256" key="11">
    <source>
        <dbReference type="ARBA" id="ARBA00048988"/>
    </source>
</evidence>
<dbReference type="InterPro" id="IPR000212">
    <property type="entry name" value="DNA_helicase_UvrD/REP"/>
</dbReference>
<dbReference type="Pfam" id="PF00580">
    <property type="entry name" value="UvrD-helicase"/>
    <property type="match status" value="1"/>
</dbReference>
<reference evidence="16" key="1">
    <citation type="submission" date="2012-04" db="EMBL/GenBank/DDBJ databases">
        <title>Complete genome sequence of Helicobacter cetorum strain MIT 00-7128.</title>
        <authorList>
            <person name="Kersulyte D."/>
            <person name="Berg D.E."/>
        </authorList>
    </citation>
    <scope>NUCLEOTIDE SEQUENCE [LARGE SCALE GENOMIC DNA]</scope>
    <source>
        <strain evidence="16">MIT 00-7128</strain>
    </source>
</reference>
<keyword evidence="4 12" id="KW-0347">Helicase</keyword>
<dbReference type="CDD" id="cd17932">
    <property type="entry name" value="DEXQc_UvrD"/>
    <property type="match status" value="1"/>
</dbReference>
<evidence type="ECO:0000256" key="2">
    <source>
        <dbReference type="ARBA" id="ARBA00022741"/>
    </source>
</evidence>
<keyword evidence="6" id="KW-0238">DNA-binding</keyword>
<dbReference type="GO" id="GO:0003677">
    <property type="term" value="F:DNA binding"/>
    <property type="evidence" value="ECO:0007669"/>
    <property type="project" value="UniProtKB-KW"/>
</dbReference>
<keyword evidence="5 12" id="KW-0067">ATP-binding</keyword>
<dbReference type="InterPro" id="IPR013986">
    <property type="entry name" value="DExx_box_DNA_helicase_dom_sf"/>
</dbReference>
<comment type="catalytic activity">
    <reaction evidence="11">
        <text>ATP + H2O = ADP + phosphate + H(+)</text>
        <dbReference type="Rhea" id="RHEA:13065"/>
        <dbReference type="ChEBI" id="CHEBI:15377"/>
        <dbReference type="ChEBI" id="CHEBI:15378"/>
        <dbReference type="ChEBI" id="CHEBI:30616"/>
        <dbReference type="ChEBI" id="CHEBI:43474"/>
        <dbReference type="ChEBI" id="CHEBI:456216"/>
        <dbReference type="EC" id="5.6.2.4"/>
    </reaction>
</comment>
<evidence type="ECO:0000256" key="3">
    <source>
        <dbReference type="ARBA" id="ARBA00022801"/>
    </source>
</evidence>
<evidence type="ECO:0000256" key="5">
    <source>
        <dbReference type="ARBA" id="ARBA00022840"/>
    </source>
</evidence>
<organism evidence="15 16">
    <name type="scientific">Helicobacter cetorum (strain ATCC BAA-429 / MIT 00-7128)</name>
    <dbReference type="NCBI Taxonomy" id="182217"/>
    <lineage>
        <taxon>Bacteria</taxon>
        <taxon>Pseudomonadati</taxon>
        <taxon>Campylobacterota</taxon>
        <taxon>Epsilonproteobacteria</taxon>
        <taxon>Campylobacterales</taxon>
        <taxon>Helicobacteraceae</taxon>
        <taxon>Helicobacter</taxon>
    </lineage>
</organism>
<dbReference type="GO" id="GO:0005829">
    <property type="term" value="C:cytosol"/>
    <property type="evidence" value="ECO:0007669"/>
    <property type="project" value="TreeGrafter"/>
</dbReference>
<protein>
    <recommendedName>
        <fullName evidence="9">DNA 3'-5' helicase</fullName>
        <ecNumber evidence="9">5.6.2.4</ecNumber>
    </recommendedName>
    <alternativeName>
        <fullName evidence="10">DNA 3'-5' helicase II</fullName>
    </alternativeName>
</protein>
<accession>I0EKX9</accession>
<dbReference type="GO" id="GO:0043138">
    <property type="term" value="F:3'-5' DNA helicase activity"/>
    <property type="evidence" value="ECO:0007669"/>
    <property type="project" value="UniProtKB-EC"/>
</dbReference>
<dbReference type="Gene3D" id="1.10.486.10">
    <property type="entry name" value="PCRA, domain 4"/>
    <property type="match status" value="1"/>
</dbReference>
<dbReference type="InterPro" id="IPR014016">
    <property type="entry name" value="UvrD-like_ATP-bd"/>
</dbReference>
<dbReference type="PROSITE" id="PS51198">
    <property type="entry name" value="UVRD_HELICASE_ATP_BIND"/>
    <property type="match status" value="1"/>
</dbReference>
<dbReference type="EMBL" id="CP003479">
    <property type="protein sequence ID" value="AFI03598.1"/>
    <property type="molecule type" value="Genomic_DNA"/>
</dbReference>
<dbReference type="AlphaFoldDB" id="I0EKX9"/>
<evidence type="ECO:0000256" key="9">
    <source>
        <dbReference type="ARBA" id="ARBA00034808"/>
    </source>
</evidence>
<dbReference type="GO" id="GO:0033202">
    <property type="term" value="C:DNA helicase complex"/>
    <property type="evidence" value="ECO:0007669"/>
    <property type="project" value="TreeGrafter"/>
</dbReference>
<feature type="domain" description="UvrD-like helicase C-terminal" evidence="14">
    <location>
        <begin position="271"/>
        <end position="539"/>
    </location>
</feature>
<feature type="domain" description="UvrD-like helicase ATP-binding" evidence="13">
    <location>
        <begin position="9"/>
        <end position="270"/>
    </location>
</feature>
<dbReference type="Gene3D" id="3.40.50.300">
    <property type="entry name" value="P-loop containing nucleotide triphosphate hydrolases"/>
    <property type="match status" value="2"/>
</dbReference>
<dbReference type="RefSeq" id="WP_014660471.1">
    <property type="nucleotide sequence ID" value="NC_017737.1"/>
</dbReference>
<evidence type="ECO:0000256" key="7">
    <source>
        <dbReference type="ARBA" id="ARBA00023235"/>
    </source>
</evidence>
<dbReference type="Gene3D" id="1.10.10.160">
    <property type="match status" value="1"/>
</dbReference>
<evidence type="ECO:0000256" key="12">
    <source>
        <dbReference type="PROSITE-ProRule" id="PRU00560"/>
    </source>
</evidence>
<dbReference type="GO" id="GO:0005524">
    <property type="term" value="F:ATP binding"/>
    <property type="evidence" value="ECO:0007669"/>
    <property type="project" value="UniProtKB-UniRule"/>
</dbReference>
<dbReference type="SUPFAM" id="SSF52540">
    <property type="entry name" value="P-loop containing nucleoside triphosphate hydrolases"/>
    <property type="match status" value="1"/>
</dbReference>
<sequence>MDFEKSILEGLNEAQKEAVLHTQGPMLILAGAGSGKTKTLTSRLAYLIGALGVPAQNTLTLTFTNKASLEMRERASNLLENQIIVPPLLCTFHRFGLLFLRQHMHLLKRACDFVLLDADDTKSLCKQLKISSHRENISKIKNHIIDLETQDKECQKAYAHYTSALEKDNLVDFDDLLALSFKILKENSSIAQELSEHYNYIMVDEYQDTNRLQFELLELLCCRHDNLCVVGDDDQSIYGWRGADISNILNFTTHFKNSKLIKLEQNYRSSAEILECANKLIAHNEYRHKKTLISHKGAYKAVECQEFPTQKEESLNVAYQIKKLLEKGENLEEIAILYRLNGLSRSIEESLNALNIPYRLVGAVSFYERAEIKDALAFMRLVANKNERFFLRRVINKPTRGIGKKTQDLVLETLEKEQLGLEEALEKELFVGVLSAKNLQVLKNFVALIKRLREYFEISIEKFCAEFLEETNLMQSYEKEDNYEERKGFVEELLGLLKEFFKENLESSLLDFLNESALDNVSIQDCGKVSCMSVHMSKGLEFRRVFVIGLEEGFFPHGSFYKDFDDDNDLEEERRLAYVAITRAKEELHLSYVKERLYFGRKTPCMPSLFLREAGLMTNDKENLSIRVGDLVQHKVFGTGRVLEIEKGVQNRALKVNFGGRIQRIMEGFLEKVREGF</sequence>
<dbReference type="PATRIC" id="fig|182217.3.peg.326"/>
<comment type="similarity">
    <text evidence="1">Belongs to the helicase family. UvrD subfamily.</text>
</comment>
<dbReference type="STRING" id="182217.HCW_01565"/>
<keyword evidence="7" id="KW-0413">Isomerase</keyword>
<proteinExistence type="inferred from homology"/>
<evidence type="ECO:0000256" key="1">
    <source>
        <dbReference type="ARBA" id="ARBA00009922"/>
    </source>
</evidence>
<dbReference type="Pfam" id="PF13361">
    <property type="entry name" value="UvrD_C"/>
    <property type="match status" value="1"/>
</dbReference>
<dbReference type="GO" id="GO:0000725">
    <property type="term" value="P:recombinational repair"/>
    <property type="evidence" value="ECO:0007669"/>
    <property type="project" value="TreeGrafter"/>
</dbReference>
<dbReference type="Proteomes" id="UP000005010">
    <property type="component" value="Chromosome"/>
</dbReference>
<dbReference type="GO" id="GO:0016887">
    <property type="term" value="F:ATP hydrolysis activity"/>
    <property type="evidence" value="ECO:0007669"/>
    <property type="project" value="RHEA"/>
</dbReference>
<dbReference type="EC" id="5.6.2.4" evidence="9"/>
<comment type="catalytic activity">
    <reaction evidence="8">
        <text>Couples ATP hydrolysis with the unwinding of duplex DNA by translocating in the 3'-5' direction.</text>
        <dbReference type="EC" id="5.6.2.4"/>
    </reaction>
</comment>
<evidence type="ECO:0000259" key="13">
    <source>
        <dbReference type="PROSITE" id="PS51198"/>
    </source>
</evidence>
<dbReference type="InterPro" id="IPR014017">
    <property type="entry name" value="DNA_helicase_UvrD-like_C"/>
</dbReference>
<keyword evidence="16" id="KW-1185">Reference proteome</keyword>
<keyword evidence="2 12" id="KW-0547">Nucleotide-binding</keyword>
<dbReference type="CDD" id="cd18807">
    <property type="entry name" value="SF1_C_UvrD"/>
    <property type="match status" value="1"/>
</dbReference>
<evidence type="ECO:0000256" key="6">
    <source>
        <dbReference type="ARBA" id="ARBA00023125"/>
    </source>
</evidence>
<keyword evidence="3 12" id="KW-0378">Hydrolase</keyword>
<dbReference type="PANTHER" id="PTHR11070:SF2">
    <property type="entry name" value="ATP-DEPENDENT DNA HELICASE SRS2"/>
    <property type="match status" value="1"/>
</dbReference>
<dbReference type="InterPro" id="IPR027417">
    <property type="entry name" value="P-loop_NTPase"/>
</dbReference>
<dbReference type="PANTHER" id="PTHR11070">
    <property type="entry name" value="UVRD / RECB / PCRA DNA HELICASE FAMILY MEMBER"/>
    <property type="match status" value="1"/>
</dbReference>
<evidence type="ECO:0000259" key="14">
    <source>
        <dbReference type="PROSITE" id="PS51217"/>
    </source>
</evidence>
<evidence type="ECO:0000313" key="15">
    <source>
        <dbReference type="EMBL" id="AFI03598.1"/>
    </source>
</evidence>
<evidence type="ECO:0000256" key="8">
    <source>
        <dbReference type="ARBA" id="ARBA00034617"/>
    </source>
</evidence>
<name>I0EKX9_HELC0</name>
<evidence type="ECO:0000256" key="4">
    <source>
        <dbReference type="ARBA" id="ARBA00022806"/>
    </source>
</evidence>
<dbReference type="HOGENOM" id="CLU_004585_5_2_7"/>
<dbReference type="PROSITE" id="PS51217">
    <property type="entry name" value="UVRD_HELICASE_CTER"/>
    <property type="match status" value="1"/>
</dbReference>
<evidence type="ECO:0000256" key="10">
    <source>
        <dbReference type="ARBA" id="ARBA00034923"/>
    </source>
</evidence>
<evidence type="ECO:0000313" key="16">
    <source>
        <dbReference type="Proteomes" id="UP000005010"/>
    </source>
</evidence>